<evidence type="ECO:0000256" key="1">
    <source>
        <dbReference type="ARBA" id="ARBA00004141"/>
    </source>
</evidence>
<dbReference type="Pfam" id="PF00858">
    <property type="entry name" value="ASC"/>
    <property type="match status" value="1"/>
</dbReference>
<keyword evidence="6 13" id="KW-1133">Transmembrane helix</keyword>
<proteinExistence type="inferred from homology"/>
<keyword evidence="4 12" id="KW-0894">Sodium channel</keyword>
<evidence type="ECO:0000256" key="9">
    <source>
        <dbReference type="ARBA" id="ARBA00023136"/>
    </source>
</evidence>
<evidence type="ECO:0000256" key="6">
    <source>
        <dbReference type="ARBA" id="ARBA00022989"/>
    </source>
</evidence>
<protein>
    <submittedName>
        <fullName evidence="15">Pickpocket protein 19</fullName>
    </submittedName>
</protein>
<evidence type="ECO:0000256" key="7">
    <source>
        <dbReference type="ARBA" id="ARBA00023053"/>
    </source>
</evidence>
<keyword evidence="10 12" id="KW-0739">Sodium transport</keyword>
<dbReference type="PRINTS" id="PR01078">
    <property type="entry name" value="AMINACHANNEL"/>
</dbReference>
<dbReference type="Gene3D" id="1.10.287.770">
    <property type="entry name" value="YojJ-like"/>
    <property type="match status" value="1"/>
</dbReference>
<keyword evidence="3 12" id="KW-0813">Transport</keyword>
<feature type="transmembrane region" description="Helical" evidence="13">
    <location>
        <begin position="510"/>
        <end position="530"/>
    </location>
</feature>
<keyword evidence="8 12" id="KW-0406">Ion transport</keyword>
<keyword evidence="14" id="KW-1185">Reference proteome</keyword>
<dbReference type="AlphaFoldDB" id="A0A9J7IGN6"/>
<dbReference type="KEGG" id="mde:101887421"/>
<evidence type="ECO:0000313" key="15">
    <source>
        <dbReference type="RefSeq" id="XP_019894440.2"/>
    </source>
</evidence>
<comment type="similarity">
    <text evidence="2 12">Belongs to the amiloride-sensitive sodium channel (TC 1.A.6) family.</text>
</comment>
<dbReference type="PANTHER" id="PTHR11690">
    <property type="entry name" value="AMILORIDE-SENSITIVE SODIUM CHANNEL-RELATED"/>
    <property type="match status" value="1"/>
</dbReference>
<dbReference type="PANTHER" id="PTHR11690:SF299">
    <property type="entry name" value="PICKPOCKET 20, ISOFORM A"/>
    <property type="match status" value="1"/>
</dbReference>
<keyword evidence="11 12" id="KW-0407">Ion channel</keyword>
<accession>A0A9J7IGN6</accession>
<dbReference type="GO" id="GO:0015280">
    <property type="term" value="F:ligand-gated sodium channel activity"/>
    <property type="evidence" value="ECO:0007669"/>
    <property type="project" value="TreeGrafter"/>
</dbReference>
<evidence type="ECO:0000256" key="13">
    <source>
        <dbReference type="SAM" id="Phobius"/>
    </source>
</evidence>
<dbReference type="GO" id="GO:0005886">
    <property type="term" value="C:plasma membrane"/>
    <property type="evidence" value="ECO:0007669"/>
    <property type="project" value="TreeGrafter"/>
</dbReference>
<evidence type="ECO:0000256" key="2">
    <source>
        <dbReference type="ARBA" id="ARBA00007193"/>
    </source>
</evidence>
<evidence type="ECO:0000256" key="10">
    <source>
        <dbReference type="ARBA" id="ARBA00023201"/>
    </source>
</evidence>
<dbReference type="OrthoDB" id="5874059at2759"/>
<organism evidence="14 15">
    <name type="scientific">Musca domestica</name>
    <name type="common">House fly</name>
    <dbReference type="NCBI Taxonomy" id="7370"/>
    <lineage>
        <taxon>Eukaryota</taxon>
        <taxon>Metazoa</taxon>
        <taxon>Ecdysozoa</taxon>
        <taxon>Arthropoda</taxon>
        <taxon>Hexapoda</taxon>
        <taxon>Insecta</taxon>
        <taxon>Pterygota</taxon>
        <taxon>Neoptera</taxon>
        <taxon>Endopterygota</taxon>
        <taxon>Diptera</taxon>
        <taxon>Brachycera</taxon>
        <taxon>Muscomorpha</taxon>
        <taxon>Muscoidea</taxon>
        <taxon>Muscidae</taxon>
        <taxon>Musca</taxon>
    </lineage>
</organism>
<keyword evidence="7" id="KW-0915">Sodium</keyword>
<evidence type="ECO:0000313" key="14">
    <source>
        <dbReference type="Proteomes" id="UP001652621"/>
    </source>
</evidence>
<dbReference type="GeneID" id="101887421"/>
<dbReference type="RefSeq" id="XP_019894440.2">
    <property type="nucleotide sequence ID" value="XM_020038881.2"/>
</dbReference>
<evidence type="ECO:0000256" key="8">
    <source>
        <dbReference type="ARBA" id="ARBA00023065"/>
    </source>
</evidence>
<gene>
    <name evidence="15" type="primary">LOC101887421</name>
</gene>
<evidence type="ECO:0000256" key="12">
    <source>
        <dbReference type="RuleBase" id="RU000679"/>
    </source>
</evidence>
<keyword evidence="5 12" id="KW-0812">Transmembrane</keyword>
<evidence type="ECO:0000256" key="5">
    <source>
        <dbReference type="ARBA" id="ARBA00022692"/>
    </source>
</evidence>
<evidence type="ECO:0000256" key="3">
    <source>
        <dbReference type="ARBA" id="ARBA00022448"/>
    </source>
</evidence>
<feature type="transmembrane region" description="Helical" evidence="13">
    <location>
        <begin position="74"/>
        <end position="94"/>
    </location>
</feature>
<reference evidence="15" key="1">
    <citation type="submission" date="2025-08" db="UniProtKB">
        <authorList>
            <consortium name="RefSeq"/>
        </authorList>
    </citation>
    <scope>IDENTIFICATION</scope>
    <source>
        <strain evidence="15">Aabys</strain>
        <tissue evidence="15">Whole body</tissue>
    </source>
</reference>
<keyword evidence="9 13" id="KW-0472">Membrane</keyword>
<dbReference type="Proteomes" id="UP001652621">
    <property type="component" value="Unplaced"/>
</dbReference>
<dbReference type="Gene3D" id="2.60.470.10">
    <property type="entry name" value="Acid-sensing ion channels like domains"/>
    <property type="match status" value="1"/>
</dbReference>
<dbReference type="VEuPathDB" id="VectorBase:MDOMA2_017265"/>
<evidence type="ECO:0000256" key="4">
    <source>
        <dbReference type="ARBA" id="ARBA00022461"/>
    </source>
</evidence>
<comment type="subcellular location">
    <subcellularLocation>
        <location evidence="1">Membrane</location>
        <topology evidence="1">Multi-pass membrane protein</topology>
    </subcellularLocation>
</comment>
<dbReference type="InterPro" id="IPR001873">
    <property type="entry name" value="ENaC"/>
</dbReference>
<name>A0A9J7IGN6_MUSDO</name>
<evidence type="ECO:0000256" key="11">
    <source>
        <dbReference type="ARBA" id="ARBA00023303"/>
    </source>
</evidence>
<sequence>MVWHTNVKNSKTPQMESLLTPKKISTEKQLEAEQQEEKTLMDLLRLYWQQYCEKSTIHGVRYIYDPSLRSIERLIWSALVITCVTLTCIAYGMLAERYSAQKLQTVVENSQYPVYQIPFPAVGVCPNNHINWNRFEAAKATFLPPNADHNVVEVFTSFVGSMESLAFGQFDSFAEMDDVNLELLDGIDITNLTQFMTIRCEDIFVKGNCYWRRVPFDCCSMFVVEKTEHGYCFVFNSILSKASQQLKEKHGAKFYPFHNSKAGQGSGLGFQIKMDNSMKRNESKLDDTITILIKRPEKLSNNGYTISAGTETYVIIRPEITESSKDIRPLKKEQRNCFFEDENALQSYNVSPVVERDLILNNCVNVCHEEHLRKYCNCTLPQFFLNTDASVETCRASQFRCLAKHNDIFSYDKRLEEDAYFSSAKPGMTCSCLIPCNIIEYYTSLTTLPLTAPTNSTEEQYYKVDVHYQSEVVIKYRTSLEFTSIDLIANFGGIFGLCLGASMVSAVELLYYLTVGLALYLYDNNYYRILKQHIRDLRMKWISGIKETLNEEYGNGTSVKRKTSFVPKRPQPRNNKW</sequence>